<dbReference type="AlphaFoldDB" id="A0AA40VRY3"/>
<keyword evidence="2" id="KW-1185">Reference proteome</keyword>
<reference evidence="1" key="1">
    <citation type="submission" date="2019-07" db="EMBL/GenBank/DDBJ databases">
        <title>Toxilogical consequences of a new and cryptic species of cyanobacteria (Komarekiella delphini-convector) recovered from the epidermis of a bottlenose dolphin and 1500 ft. in the air.</title>
        <authorList>
            <person name="Brown A.O."/>
            <person name="Dvorak P."/>
            <person name="Villanueva C.D."/>
            <person name="Foss A.J."/>
            <person name="Garvey A.D."/>
            <person name="Gibson Q.A."/>
            <person name="Johansen J.R."/>
            <person name="Casamatta D.A."/>
        </authorList>
    </citation>
    <scope>NUCLEOTIDE SEQUENCE</scope>
    <source>
        <strain evidence="1">SJRDD-AB1</strain>
    </source>
</reference>
<dbReference type="EMBL" id="VJXY01000017">
    <property type="protein sequence ID" value="MBD6617402.1"/>
    <property type="molecule type" value="Genomic_DNA"/>
</dbReference>
<dbReference type="Proteomes" id="UP001165986">
    <property type="component" value="Unassembled WGS sequence"/>
</dbReference>
<dbReference type="CDD" id="cd00761">
    <property type="entry name" value="Glyco_tranf_GTA_type"/>
    <property type="match status" value="1"/>
</dbReference>
<accession>A0AA40VRY3</accession>
<dbReference type="InterPro" id="IPR029044">
    <property type="entry name" value="Nucleotide-diphossugar_trans"/>
</dbReference>
<comment type="caution">
    <text evidence="1">The sequence shown here is derived from an EMBL/GenBank/DDBJ whole genome shotgun (WGS) entry which is preliminary data.</text>
</comment>
<gene>
    <name evidence="1" type="ORF">FNW02_16590</name>
</gene>
<dbReference type="SUPFAM" id="SSF53448">
    <property type="entry name" value="Nucleotide-diphospho-sugar transferases"/>
    <property type="match status" value="1"/>
</dbReference>
<protein>
    <submittedName>
        <fullName evidence="1">Uncharacterized protein</fullName>
    </submittedName>
</protein>
<organism evidence="1 2">
    <name type="scientific">Komarekiella delphini-convector SJRDD-AB1</name>
    <dbReference type="NCBI Taxonomy" id="2593771"/>
    <lineage>
        <taxon>Bacteria</taxon>
        <taxon>Bacillati</taxon>
        <taxon>Cyanobacteriota</taxon>
        <taxon>Cyanophyceae</taxon>
        <taxon>Nostocales</taxon>
        <taxon>Nostocaceae</taxon>
        <taxon>Komarekiella</taxon>
        <taxon>Komarekiella delphini-convector</taxon>
    </lineage>
</organism>
<evidence type="ECO:0000313" key="1">
    <source>
        <dbReference type="EMBL" id="MBD6617402.1"/>
    </source>
</evidence>
<name>A0AA40VRY3_9NOST</name>
<dbReference type="Gene3D" id="3.90.550.10">
    <property type="entry name" value="Spore Coat Polysaccharide Biosynthesis Protein SpsA, Chain A"/>
    <property type="match status" value="1"/>
</dbReference>
<evidence type="ECO:0000313" key="2">
    <source>
        <dbReference type="Proteomes" id="UP001165986"/>
    </source>
</evidence>
<sequence>MKTIKQLIEKYSLELSIDSLYLDCSQEKYLVNYQNAVVIHSPILQTNLFVLNDSLKNRYANLIFVKGNDINRSKFSLVILDELWNKLSPKGYLVLDEFVESRNLSIYGLKSLIYDFSAGTAELYYENRSGNTYELVFKKSEQDEPRHAGKIDAWSFGVITQGKRQEFVEKLLDSIIEQKIPEFEIILVGNYTYPINEKYIDKVRIIPFSQQDEKGWITKKKNIIAQNAIYENLLVVHDRFILDKNFYSGMCRYGNSFSILTCKQEMYDGWRTPDWVSINNSHAWATPACMEYEDYSPLVYCNGGLTIIKKTIALQHPWNEMLFWNQAEDVELTHRLFRHGYFLRLNPYSKAIVLHQNNVRNVSGGFDPFIKIAEVNPNKFIYADEPKGLAQNTYVSNSELQKFDLLTVELIQAKSRIAAMESSKFWKLRKAWFKLKQALGLKGTE</sequence>
<dbReference type="RefSeq" id="WP_191758624.1">
    <property type="nucleotide sequence ID" value="NZ_VJXY01000017.1"/>
</dbReference>
<proteinExistence type="predicted"/>